<dbReference type="AlphaFoldDB" id="B9XM70"/>
<comment type="caution">
    <text evidence="1">The sequence shown here is derived from an EMBL/GenBank/DDBJ whole genome shotgun (WGS) entry which is preliminary data.</text>
</comment>
<dbReference type="EMBL" id="ABOX02000033">
    <property type="protein sequence ID" value="EEF59063.1"/>
    <property type="molecule type" value="Genomic_DNA"/>
</dbReference>
<dbReference type="Gene3D" id="2.115.10.20">
    <property type="entry name" value="Glycosyl hydrolase domain, family 43"/>
    <property type="match status" value="1"/>
</dbReference>
<evidence type="ECO:0000313" key="1">
    <source>
        <dbReference type="EMBL" id="EEF59063.1"/>
    </source>
</evidence>
<dbReference type="InterPro" id="IPR023296">
    <property type="entry name" value="Glyco_hydro_beta-prop_sf"/>
</dbReference>
<dbReference type="RefSeq" id="WP_007416909.1">
    <property type="nucleotide sequence ID" value="NZ_ABOX02000033.1"/>
</dbReference>
<evidence type="ECO:0000313" key="2">
    <source>
        <dbReference type="Proteomes" id="UP000003688"/>
    </source>
</evidence>
<evidence type="ECO:0008006" key="3">
    <source>
        <dbReference type="Google" id="ProtNLM"/>
    </source>
</evidence>
<protein>
    <recommendedName>
        <fullName evidence="3">Glycosyl hydrolase family 32 domain protein</fullName>
    </recommendedName>
</protein>
<reference evidence="1 2" key="1">
    <citation type="journal article" date="2011" name="J. Bacteriol.">
        <title>Genome sequence of 'Pedosphaera parvula' Ellin514, an aerobic Verrucomicrobial isolate from pasture soil.</title>
        <authorList>
            <person name="Kant R."/>
            <person name="van Passel M.W."/>
            <person name="Sangwan P."/>
            <person name="Palva A."/>
            <person name="Lucas S."/>
            <person name="Copeland A."/>
            <person name="Lapidus A."/>
            <person name="Glavina Del Rio T."/>
            <person name="Dalin E."/>
            <person name="Tice H."/>
            <person name="Bruce D."/>
            <person name="Goodwin L."/>
            <person name="Pitluck S."/>
            <person name="Chertkov O."/>
            <person name="Larimer F.W."/>
            <person name="Land M.L."/>
            <person name="Hauser L."/>
            <person name="Brettin T.S."/>
            <person name="Detter J.C."/>
            <person name="Han S."/>
            <person name="de Vos W.M."/>
            <person name="Janssen P.H."/>
            <person name="Smidt H."/>
        </authorList>
    </citation>
    <scope>NUCLEOTIDE SEQUENCE [LARGE SCALE GENOMIC DNA]</scope>
    <source>
        <strain evidence="1 2">Ellin514</strain>
    </source>
</reference>
<dbReference type="STRING" id="320771.Cflav_PD2191"/>
<gene>
    <name evidence="1" type="ORF">Cflav_PD2191</name>
</gene>
<sequence>MNEIFSPEGFAGGQIVREPVGFEPGYWAGAPGFFYDKVEKAFYLTYRLRRPRGVSPDRGGEARIARSTDLKHFEDIWSVTKDQYESASIERSAIYKGRNGQCHYFTSYVDPMDGRWCVAQIKSGEIANLDPKKVERVFSAAPLGLEGIKDPWIYEENGVYYMFLSVAVATPKTRKESHDTLDIFNTGECVSATGLATSTDLNSWEWQGIILKPGESGWDRYCRRINSVLKLDGKYFAFYDGSASEAENYEEKAANAVSSDLRAWRTLTPEAPFWTSPNHSKSVRYMDAQILDGVVYLFYEFARHDGAHDLRLVRAEPDNFATLLKLLAKR</sequence>
<name>B9XM70_PEDPL</name>
<dbReference type="OrthoDB" id="9759709at2"/>
<proteinExistence type="predicted"/>
<accession>B9XM70</accession>
<organism evidence="1 2">
    <name type="scientific">Pedosphaera parvula (strain Ellin514)</name>
    <dbReference type="NCBI Taxonomy" id="320771"/>
    <lineage>
        <taxon>Bacteria</taxon>
        <taxon>Pseudomonadati</taxon>
        <taxon>Verrucomicrobiota</taxon>
        <taxon>Pedosphaerae</taxon>
        <taxon>Pedosphaerales</taxon>
        <taxon>Pedosphaeraceae</taxon>
        <taxon>Pedosphaera</taxon>
    </lineage>
</organism>
<dbReference type="Proteomes" id="UP000003688">
    <property type="component" value="Unassembled WGS sequence"/>
</dbReference>
<dbReference type="SUPFAM" id="SSF75005">
    <property type="entry name" value="Arabinanase/levansucrase/invertase"/>
    <property type="match status" value="2"/>
</dbReference>
<keyword evidence="2" id="KW-1185">Reference proteome</keyword>